<sequence length="72" mass="7647">MSFFQSPSTPATTSPAQQNHTITIMLYKVFVAVLLSSFALIGVSATPVNANTNGEAAARAEARCRTDQNNCI</sequence>
<keyword evidence="3" id="KW-1185">Reference proteome</keyword>
<protein>
    <submittedName>
        <fullName evidence="2">Uncharacterized protein</fullName>
    </submittedName>
</protein>
<keyword evidence="1" id="KW-1133">Transmembrane helix</keyword>
<keyword evidence="1" id="KW-0812">Transmembrane</keyword>
<evidence type="ECO:0000256" key="1">
    <source>
        <dbReference type="SAM" id="Phobius"/>
    </source>
</evidence>
<name>A0AAD7FDQ6_9AGAR</name>
<feature type="transmembrane region" description="Helical" evidence="1">
    <location>
        <begin position="20"/>
        <end position="43"/>
    </location>
</feature>
<accession>A0AAD7FDQ6</accession>
<dbReference type="Proteomes" id="UP001221142">
    <property type="component" value="Unassembled WGS sequence"/>
</dbReference>
<evidence type="ECO:0000313" key="2">
    <source>
        <dbReference type="EMBL" id="KAJ7617867.1"/>
    </source>
</evidence>
<proteinExistence type="predicted"/>
<evidence type="ECO:0000313" key="3">
    <source>
        <dbReference type="Proteomes" id="UP001221142"/>
    </source>
</evidence>
<reference evidence="2" key="1">
    <citation type="submission" date="2023-03" db="EMBL/GenBank/DDBJ databases">
        <title>Massive genome expansion in bonnet fungi (Mycena s.s.) driven by repeated elements and novel gene families across ecological guilds.</title>
        <authorList>
            <consortium name="Lawrence Berkeley National Laboratory"/>
            <person name="Harder C.B."/>
            <person name="Miyauchi S."/>
            <person name="Viragh M."/>
            <person name="Kuo A."/>
            <person name="Thoen E."/>
            <person name="Andreopoulos B."/>
            <person name="Lu D."/>
            <person name="Skrede I."/>
            <person name="Drula E."/>
            <person name="Henrissat B."/>
            <person name="Morin E."/>
            <person name="Kohler A."/>
            <person name="Barry K."/>
            <person name="LaButti K."/>
            <person name="Morin E."/>
            <person name="Salamov A."/>
            <person name="Lipzen A."/>
            <person name="Mereny Z."/>
            <person name="Hegedus B."/>
            <person name="Baldrian P."/>
            <person name="Stursova M."/>
            <person name="Weitz H."/>
            <person name="Taylor A."/>
            <person name="Grigoriev I.V."/>
            <person name="Nagy L.G."/>
            <person name="Martin F."/>
            <person name="Kauserud H."/>
        </authorList>
    </citation>
    <scope>NUCLEOTIDE SEQUENCE</scope>
    <source>
        <strain evidence="2">9284</strain>
    </source>
</reference>
<dbReference type="EMBL" id="JARKIF010000020">
    <property type="protein sequence ID" value="KAJ7617867.1"/>
    <property type="molecule type" value="Genomic_DNA"/>
</dbReference>
<comment type="caution">
    <text evidence="2">The sequence shown here is derived from an EMBL/GenBank/DDBJ whole genome shotgun (WGS) entry which is preliminary data.</text>
</comment>
<dbReference type="AlphaFoldDB" id="A0AAD7FDQ6"/>
<keyword evidence="1" id="KW-0472">Membrane</keyword>
<gene>
    <name evidence="2" type="ORF">FB45DRAFT_1034104</name>
</gene>
<organism evidence="2 3">
    <name type="scientific">Roridomyces roridus</name>
    <dbReference type="NCBI Taxonomy" id="1738132"/>
    <lineage>
        <taxon>Eukaryota</taxon>
        <taxon>Fungi</taxon>
        <taxon>Dikarya</taxon>
        <taxon>Basidiomycota</taxon>
        <taxon>Agaricomycotina</taxon>
        <taxon>Agaricomycetes</taxon>
        <taxon>Agaricomycetidae</taxon>
        <taxon>Agaricales</taxon>
        <taxon>Marasmiineae</taxon>
        <taxon>Mycenaceae</taxon>
        <taxon>Roridomyces</taxon>
    </lineage>
</organism>